<evidence type="ECO:0000313" key="3">
    <source>
        <dbReference type="Proteomes" id="UP001210380"/>
    </source>
</evidence>
<protein>
    <submittedName>
        <fullName evidence="2">Uncharacterized protein</fullName>
    </submittedName>
</protein>
<keyword evidence="1" id="KW-0472">Membrane</keyword>
<sequence>MTYQQTAPPQAAPVSLKRPATLLAFVIAGAVSALSGIAAAIHMMAGGRTLAEQYATDLMNSDPASMGIDELLSVTGGESTGDAIETLKSMGFWEDVVTAASAELMLKSIVALIFVLPLLLFTLLAMKAATWARVLVTIFAVLSLLPHLILAIAVGLPIEQGLGFVGLATAVLAIVLAWLPANGRYAKARKFAA</sequence>
<dbReference type="RefSeq" id="WP_270952722.1">
    <property type="nucleotide sequence ID" value="NZ_JAQGLA010000073.1"/>
</dbReference>
<name>A0ABT4V6S6_9PSEU</name>
<dbReference type="Proteomes" id="UP001210380">
    <property type="component" value="Unassembled WGS sequence"/>
</dbReference>
<accession>A0ABT4V6S6</accession>
<feature type="transmembrane region" description="Helical" evidence="1">
    <location>
        <begin position="21"/>
        <end position="45"/>
    </location>
</feature>
<comment type="caution">
    <text evidence="2">The sequence shown here is derived from an EMBL/GenBank/DDBJ whole genome shotgun (WGS) entry which is preliminary data.</text>
</comment>
<evidence type="ECO:0000256" key="1">
    <source>
        <dbReference type="SAM" id="Phobius"/>
    </source>
</evidence>
<gene>
    <name evidence="2" type="ORF">OU415_29870</name>
</gene>
<keyword evidence="3" id="KW-1185">Reference proteome</keyword>
<feature type="transmembrane region" description="Helical" evidence="1">
    <location>
        <begin position="131"/>
        <end position="156"/>
    </location>
</feature>
<feature type="transmembrane region" description="Helical" evidence="1">
    <location>
        <begin position="162"/>
        <end position="181"/>
    </location>
</feature>
<keyword evidence="1" id="KW-1133">Transmembrane helix</keyword>
<keyword evidence="1" id="KW-0812">Transmembrane</keyword>
<reference evidence="2 3" key="1">
    <citation type="submission" date="2022-11" db="EMBL/GenBank/DDBJ databases">
        <title>Draft genome sequence of Saccharopolyspora sp. WRP15-2 isolated from rhizosphere soils of wild rice in Thailand.</title>
        <authorList>
            <person name="Duangmal K."/>
            <person name="Kammanee S."/>
            <person name="Muangham S."/>
        </authorList>
    </citation>
    <scope>NUCLEOTIDE SEQUENCE [LARGE SCALE GENOMIC DNA]</scope>
    <source>
        <strain evidence="2 3">WRP15-2</strain>
    </source>
</reference>
<feature type="transmembrane region" description="Helical" evidence="1">
    <location>
        <begin position="104"/>
        <end position="124"/>
    </location>
</feature>
<evidence type="ECO:0000313" key="2">
    <source>
        <dbReference type="EMBL" id="MDA3629670.1"/>
    </source>
</evidence>
<proteinExistence type="predicted"/>
<organism evidence="2 3">
    <name type="scientific">Saccharopolyspora oryzae</name>
    <dbReference type="NCBI Taxonomy" id="2997343"/>
    <lineage>
        <taxon>Bacteria</taxon>
        <taxon>Bacillati</taxon>
        <taxon>Actinomycetota</taxon>
        <taxon>Actinomycetes</taxon>
        <taxon>Pseudonocardiales</taxon>
        <taxon>Pseudonocardiaceae</taxon>
        <taxon>Saccharopolyspora</taxon>
    </lineage>
</organism>
<dbReference type="EMBL" id="JAQGLA010000073">
    <property type="protein sequence ID" value="MDA3629670.1"/>
    <property type="molecule type" value="Genomic_DNA"/>
</dbReference>